<dbReference type="CDD" id="cd02440">
    <property type="entry name" value="AdoMet_MTases"/>
    <property type="match status" value="1"/>
</dbReference>
<feature type="domain" description="Methyltransferase type 11" evidence="2">
    <location>
        <begin position="44"/>
        <end position="137"/>
    </location>
</feature>
<dbReference type="Pfam" id="PF08241">
    <property type="entry name" value="Methyltransf_11"/>
    <property type="match status" value="1"/>
</dbReference>
<dbReference type="EMBL" id="CP010415">
    <property type="protein sequence ID" value="AJE22104.1"/>
    <property type="molecule type" value="Genomic_DNA"/>
</dbReference>
<accession>A0A0C4WNH3</accession>
<evidence type="ECO:0000256" key="1">
    <source>
        <dbReference type="SAM" id="Coils"/>
    </source>
</evidence>
<dbReference type="STRING" id="1328314.Achr_26780"/>
<name>A0A0C4WNH3_9GAMM</name>
<dbReference type="KEGG" id="acx:Achr_26780"/>
<evidence type="ECO:0000313" key="4">
    <source>
        <dbReference type="Proteomes" id="UP000068210"/>
    </source>
</evidence>
<reference evidence="3 4" key="1">
    <citation type="journal article" date="2015" name="PLoS ONE">
        <title>Azotobacter Genomes: The Genome of Azotobacter chroococcum NCIMB 8003 (ATCC 4412).</title>
        <authorList>
            <person name="Robson R.L."/>
            <person name="Jones R."/>
            <person name="Robson R.M."/>
            <person name="Schwartz A."/>
            <person name="Richardson T.H."/>
        </authorList>
    </citation>
    <scope>NUCLEOTIDE SEQUENCE [LARGE SCALE GENOMIC DNA]</scope>
    <source>
        <strain evidence="3 4">NCIMB 8003</strain>
    </source>
</reference>
<evidence type="ECO:0000313" key="3">
    <source>
        <dbReference type="EMBL" id="AJE22104.1"/>
    </source>
</evidence>
<proteinExistence type="predicted"/>
<dbReference type="InterPro" id="IPR013216">
    <property type="entry name" value="Methyltransf_11"/>
</dbReference>
<dbReference type="Gene3D" id="3.40.50.150">
    <property type="entry name" value="Vaccinia Virus protein VP39"/>
    <property type="match status" value="1"/>
</dbReference>
<dbReference type="GO" id="GO:0008757">
    <property type="term" value="F:S-adenosylmethionine-dependent methyltransferase activity"/>
    <property type="evidence" value="ECO:0007669"/>
    <property type="project" value="InterPro"/>
</dbReference>
<dbReference type="AlphaFoldDB" id="A0A0C4WNH3"/>
<dbReference type="Proteomes" id="UP000068210">
    <property type="component" value="Chromosome"/>
</dbReference>
<protein>
    <submittedName>
        <fullName evidence="3">Chromosome segregation ATPase-like protein</fullName>
    </submittedName>
</protein>
<gene>
    <name evidence="3" type="ORF">Achr_26780</name>
</gene>
<evidence type="ECO:0000259" key="2">
    <source>
        <dbReference type="Pfam" id="PF08241"/>
    </source>
</evidence>
<sequence>MTEHFYRAFEERLRGSRALIKERQTVYLPFIAPLKTLYASCPALDLGCGRGEWLEILRENGFEARGIDLDRGMLEACETLNLSTEQGEALETLTLLADESLILISGFHIAEHMPFESLQQLVAEALRVLKPAGLLILETPNAENLVVGTNNFYFDPTHERPIPHLLLSFLIEYTGFARFKLLRLQESPELTEAERIALMNVLAGASPDYGVVAQKGAPSGQMALFDQAFEKEYGLALDTLAKRYDDGLQEEFDRFRKQLEESGARSREVEAALRGSIARTIQAEVKQAAVETLNETLRQQAQQAASESSALREQARQLDAQLQQARQQLDESQRSAHHWQLQVNAHEAQANDALDSLNVLREQAWQLGVQLQQARQQLDESQRSAHHWQLQANAYEAQVKGVFNSTSWRVTKPLRMLTIALRRLGRLPLQAMRGLLRLILARAMAWVMARPGLKQRLTDRLRRHPVFFQHLRLFALNHGFLGPAPVSPVHVQALQELGMGGSEELLPLTPRARQIYMNLKKAIQEKGAR</sequence>
<dbReference type="HOGENOM" id="CLU_030796_1_0_6"/>
<dbReference type="SUPFAM" id="SSF53335">
    <property type="entry name" value="S-adenosyl-L-methionine-dependent methyltransferases"/>
    <property type="match status" value="1"/>
</dbReference>
<dbReference type="RefSeq" id="WP_039805153.1">
    <property type="nucleotide sequence ID" value="NZ_CP010415.1"/>
</dbReference>
<keyword evidence="4" id="KW-1185">Reference proteome</keyword>
<dbReference type="InterPro" id="IPR029063">
    <property type="entry name" value="SAM-dependent_MTases_sf"/>
</dbReference>
<organism evidence="3 4">
    <name type="scientific">Azotobacter chroococcum NCIMB 8003</name>
    <dbReference type="NCBI Taxonomy" id="1328314"/>
    <lineage>
        <taxon>Bacteria</taxon>
        <taxon>Pseudomonadati</taxon>
        <taxon>Pseudomonadota</taxon>
        <taxon>Gammaproteobacteria</taxon>
        <taxon>Pseudomonadales</taxon>
        <taxon>Pseudomonadaceae</taxon>
        <taxon>Azotobacter</taxon>
    </lineage>
</organism>
<keyword evidence="1" id="KW-0175">Coiled coil</keyword>
<feature type="coiled-coil region" evidence="1">
    <location>
        <begin position="283"/>
        <end position="391"/>
    </location>
</feature>